<keyword evidence="5" id="KW-0119">Carbohydrate metabolism</keyword>
<name>D5GZ25_LACCS</name>
<dbReference type="CDD" id="cd10805">
    <property type="entry name" value="YdjC_like_1"/>
    <property type="match status" value="1"/>
</dbReference>
<dbReference type="GO" id="GO:0016740">
    <property type="term" value="F:transferase activity"/>
    <property type="evidence" value="ECO:0007669"/>
    <property type="project" value="UniProtKB-KW"/>
</dbReference>
<dbReference type="Pfam" id="PF04794">
    <property type="entry name" value="YdjC"/>
    <property type="match status" value="1"/>
</dbReference>
<dbReference type="RefSeq" id="WP_013086738.1">
    <property type="nucleotide sequence ID" value="NC_014106.1"/>
</dbReference>
<evidence type="ECO:0000256" key="5">
    <source>
        <dbReference type="ARBA" id="ARBA00023277"/>
    </source>
</evidence>
<dbReference type="InterPro" id="IPR006879">
    <property type="entry name" value="YdjC-like"/>
</dbReference>
<dbReference type="InterPro" id="IPR011330">
    <property type="entry name" value="Glyco_hydro/deAcase_b/a-brl"/>
</dbReference>
<dbReference type="GO" id="GO:0046872">
    <property type="term" value="F:metal ion binding"/>
    <property type="evidence" value="ECO:0007669"/>
    <property type="project" value="UniProtKB-KW"/>
</dbReference>
<dbReference type="EMBL" id="FN692037">
    <property type="protein sequence ID" value="CBL51034.1"/>
    <property type="molecule type" value="Genomic_DNA"/>
</dbReference>
<reference evidence="6 7" key="1">
    <citation type="journal article" date="2010" name="J. Bacteriol.">
        <title>Genome sequence of Lactobacillus crispatus ST1.</title>
        <authorList>
            <person name="Ojala T."/>
            <person name="Kuparinen V."/>
            <person name="Koskinen J.P."/>
            <person name="Alatalo E."/>
            <person name="Holm L."/>
            <person name="Auvinen P."/>
            <person name="Edelman S."/>
            <person name="Westerlund-Wikstrom B."/>
            <person name="Korhonen T.K."/>
            <person name="Paulin L."/>
            <person name="Kankainen M."/>
        </authorList>
    </citation>
    <scope>NUCLEOTIDE SEQUENCE [LARGE SCALE GENOMIC DNA]</scope>
    <source>
        <strain evidence="6 7">ST1</strain>
    </source>
</reference>
<evidence type="ECO:0000256" key="1">
    <source>
        <dbReference type="ARBA" id="ARBA00001946"/>
    </source>
</evidence>
<keyword evidence="4" id="KW-0460">Magnesium</keyword>
<dbReference type="eggNOG" id="COG3394">
    <property type="taxonomic scope" value="Bacteria"/>
</dbReference>
<reference key="2">
    <citation type="submission" date="2010-03" db="EMBL/GenBank/DDBJ databases">
        <title>Genome Sequence of Lactobacillus crispatus ST1.</title>
        <authorList>
            <person name="Ojala T."/>
            <person name="Kuparinen V."/>
            <person name="Koskinen J.P."/>
            <person name="Alatalo E."/>
            <person name="Holm L."/>
            <person name="Auvinen P."/>
            <person name="Edelman S."/>
            <person name="Westerlund-Wikstroem B."/>
            <person name="Korhonen T.K."/>
            <person name="Paulin L."/>
            <person name="Kankainen M."/>
        </authorList>
    </citation>
    <scope>NUCLEOTIDE SEQUENCE</scope>
    <source>
        <strain>ST1</strain>
    </source>
</reference>
<evidence type="ECO:0000256" key="2">
    <source>
        <dbReference type="ARBA" id="ARBA00022723"/>
    </source>
</evidence>
<dbReference type="PANTHER" id="PTHR31609">
    <property type="entry name" value="YDJC DEACETYLASE FAMILY MEMBER"/>
    <property type="match status" value="1"/>
</dbReference>
<protein>
    <submittedName>
        <fullName evidence="6">Cellobiose phosphotransferase</fullName>
    </submittedName>
</protein>
<keyword evidence="3" id="KW-0378">Hydrolase</keyword>
<proteinExistence type="predicted"/>
<gene>
    <name evidence="6" type="ordered locus">LCRIS_01587</name>
</gene>
<dbReference type="HOGENOM" id="CLU_064244_4_0_9"/>
<keyword evidence="2" id="KW-0479">Metal-binding</keyword>
<dbReference type="GO" id="GO:0016787">
    <property type="term" value="F:hydrolase activity"/>
    <property type="evidence" value="ECO:0007669"/>
    <property type="project" value="UniProtKB-KW"/>
</dbReference>
<evidence type="ECO:0000313" key="7">
    <source>
        <dbReference type="Proteomes" id="UP000002371"/>
    </source>
</evidence>
<dbReference type="GO" id="GO:0005975">
    <property type="term" value="P:carbohydrate metabolic process"/>
    <property type="evidence" value="ECO:0007669"/>
    <property type="project" value="InterPro"/>
</dbReference>
<dbReference type="Gene3D" id="3.20.20.370">
    <property type="entry name" value="Glycoside hydrolase/deacetylase"/>
    <property type="match status" value="1"/>
</dbReference>
<evidence type="ECO:0000256" key="4">
    <source>
        <dbReference type="ARBA" id="ARBA00022842"/>
    </source>
</evidence>
<dbReference type="PANTHER" id="PTHR31609:SF1">
    <property type="entry name" value="CARBOHYDRATE DEACETYLASE"/>
    <property type="match status" value="1"/>
</dbReference>
<evidence type="ECO:0000313" key="6">
    <source>
        <dbReference type="EMBL" id="CBL51034.1"/>
    </source>
</evidence>
<dbReference type="KEGG" id="lcr:LCRIS_01587"/>
<comment type="cofactor">
    <cofactor evidence="1">
        <name>Mg(2+)</name>
        <dbReference type="ChEBI" id="CHEBI:18420"/>
    </cofactor>
</comment>
<dbReference type="GO" id="GO:0019213">
    <property type="term" value="F:deacetylase activity"/>
    <property type="evidence" value="ECO:0007669"/>
    <property type="project" value="TreeGrafter"/>
</dbReference>
<dbReference type="SUPFAM" id="SSF88713">
    <property type="entry name" value="Glycoside hydrolase/deacetylase"/>
    <property type="match status" value="1"/>
</dbReference>
<accession>D5GZ25</accession>
<sequence>MKKILIRADDLGYSRSVNFGIFDSVHNGIVNNVGVMVNMPSTRMGLDLLKNEDIDLGMHTNISNGKPVLPAKDIPSLVDKEGNFKRSKVYRHSKKDFVILSEAVAEVDAQYHLFLKLVGRQPDYFEGHAVMSENFRKALQIVAERYHLPFLDFPIGNNIKFKQHTYFSPYLGGYKDGKIDENYDPENALLNLIKYSEDGTTPMYISHAGYLDYYLITHSSLTIPRVKEAQTFTSSRIKEFITDNNIHLVRYSECL</sequence>
<keyword evidence="6" id="KW-0808">Transferase</keyword>
<dbReference type="AlphaFoldDB" id="D5GZ25"/>
<evidence type="ECO:0000256" key="3">
    <source>
        <dbReference type="ARBA" id="ARBA00022801"/>
    </source>
</evidence>
<dbReference type="PATRIC" id="fig|748671.3.peg.1562"/>
<dbReference type="Proteomes" id="UP000002371">
    <property type="component" value="Chromosome"/>
</dbReference>
<organism evidence="6 7">
    <name type="scientific">Lactobacillus crispatus (strain ST1)</name>
    <dbReference type="NCBI Taxonomy" id="748671"/>
    <lineage>
        <taxon>Bacteria</taxon>
        <taxon>Bacillati</taxon>
        <taxon>Bacillota</taxon>
        <taxon>Bacilli</taxon>
        <taxon>Lactobacillales</taxon>
        <taxon>Lactobacillaceae</taxon>
        <taxon>Lactobacillus</taxon>
    </lineage>
</organism>